<evidence type="ECO:0000256" key="1">
    <source>
        <dbReference type="ARBA" id="ARBA00006290"/>
    </source>
</evidence>
<evidence type="ECO:0000313" key="4">
    <source>
        <dbReference type="EMBL" id="KAK7591150.1"/>
    </source>
</evidence>
<name>A0AAN9Y5N8_9HEMI</name>
<dbReference type="Proteomes" id="UP001367676">
    <property type="component" value="Unassembled WGS sequence"/>
</dbReference>
<evidence type="ECO:0000256" key="3">
    <source>
        <dbReference type="SAM" id="MobiDB-lite"/>
    </source>
</evidence>
<evidence type="ECO:0008006" key="6">
    <source>
        <dbReference type="Google" id="ProtNLM"/>
    </source>
</evidence>
<feature type="coiled-coil region" evidence="2">
    <location>
        <begin position="33"/>
        <end position="60"/>
    </location>
</feature>
<reference evidence="4 5" key="1">
    <citation type="submission" date="2024-03" db="EMBL/GenBank/DDBJ databases">
        <title>Adaptation during the transition from Ophiocordyceps entomopathogen to insect associate is accompanied by gene loss and intensified selection.</title>
        <authorList>
            <person name="Ward C.M."/>
            <person name="Onetto C.A."/>
            <person name="Borneman A.R."/>
        </authorList>
    </citation>
    <scope>NUCLEOTIDE SEQUENCE [LARGE SCALE GENOMIC DNA]</scope>
    <source>
        <strain evidence="4">AWRI1</strain>
        <tissue evidence="4">Single Adult Female</tissue>
    </source>
</reference>
<dbReference type="InterPro" id="IPR019309">
    <property type="entry name" value="WASHC3"/>
</dbReference>
<evidence type="ECO:0000313" key="5">
    <source>
        <dbReference type="Proteomes" id="UP001367676"/>
    </source>
</evidence>
<feature type="compositionally biased region" description="Polar residues" evidence="3">
    <location>
        <begin position="71"/>
        <end position="82"/>
    </location>
</feature>
<protein>
    <recommendedName>
        <fullName evidence="6">WASH complex subunit CCDC53</fullName>
    </recommendedName>
</protein>
<keyword evidence="5" id="KW-1185">Reference proteome</keyword>
<dbReference type="PANTHER" id="PTHR13015:SF0">
    <property type="entry name" value="WASH COMPLEX SUBUNIT 3"/>
    <property type="match status" value="1"/>
</dbReference>
<proteinExistence type="inferred from homology"/>
<gene>
    <name evidence="4" type="ORF">V9T40_002763</name>
</gene>
<comment type="caution">
    <text evidence="4">The sequence shown here is derived from an EMBL/GenBank/DDBJ whole genome shotgun (WGS) entry which is preliminary data.</text>
</comment>
<feature type="region of interest" description="Disordered" evidence="3">
    <location>
        <begin position="68"/>
        <end position="119"/>
    </location>
</feature>
<feature type="compositionally biased region" description="Basic and acidic residues" evidence="3">
    <location>
        <begin position="83"/>
        <end position="101"/>
    </location>
</feature>
<dbReference type="GO" id="GO:0071203">
    <property type="term" value="C:WASH complex"/>
    <property type="evidence" value="ECO:0007669"/>
    <property type="project" value="InterPro"/>
</dbReference>
<evidence type="ECO:0000256" key="2">
    <source>
        <dbReference type="SAM" id="Coils"/>
    </source>
</evidence>
<organism evidence="4 5">
    <name type="scientific">Parthenolecanium corni</name>
    <dbReference type="NCBI Taxonomy" id="536013"/>
    <lineage>
        <taxon>Eukaryota</taxon>
        <taxon>Metazoa</taxon>
        <taxon>Ecdysozoa</taxon>
        <taxon>Arthropoda</taxon>
        <taxon>Hexapoda</taxon>
        <taxon>Insecta</taxon>
        <taxon>Pterygota</taxon>
        <taxon>Neoptera</taxon>
        <taxon>Paraneoptera</taxon>
        <taxon>Hemiptera</taxon>
        <taxon>Sternorrhyncha</taxon>
        <taxon>Coccoidea</taxon>
        <taxon>Coccidae</taxon>
        <taxon>Parthenolecanium</taxon>
    </lineage>
</organism>
<keyword evidence="2" id="KW-0175">Coiled coil</keyword>
<dbReference type="EMBL" id="JBBCAQ010000022">
    <property type="protein sequence ID" value="KAK7591150.1"/>
    <property type="molecule type" value="Genomic_DNA"/>
</dbReference>
<accession>A0AAN9Y5N8</accession>
<dbReference type="GO" id="GO:0030041">
    <property type="term" value="P:actin filament polymerization"/>
    <property type="evidence" value="ECO:0007669"/>
    <property type="project" value="TreeGrafter"/>
</dbReference>
<comment type="similarity">
    <text evidence="1">Belongs to the CCDC53 family.</text>
</comment>
<sequence length="155" mass="17698">MDLQKIPPIQQKRIVTFVNNFIIDTVSFLNKFINASENTLWKLEKRMRKLDTTLKLLEAKLNFIPDAETISPPNGASTSSNEKCIEPVSESKEMIDEKENQEVDSVNEENENKDPVNEVPEEVQKYIKMVKVGVPVEAVKLKMKNDNIDPALLKL</sequence>
<dbReference type="GO" id="GO:0006887">
    <property type="term" value="P:exocytosis"/>
    <property type="evidence" value="ECO:0007669"/>
    <property type="project" value="TreeGrafter"/>
</dbReference>
<dbReference type="Pfam" id="PF10152">
    <property type="entry name" value="CCDC53"/>
    <property type="match status" value="1"/>
</dbReference>
<dbReference type="Gene3D" id="1.20.5.110">
    <property type="match status" value="1"/>
</dbReference>
<dbReference type="PANTHER" id="PTHR13015">
    <property type="entry name" value="PROTEIN AD-016-RELATED"/>
    <property type="match status" value="1"/>
</dbReference>
<dbReference type="AlphaFoldDB" id="A0AAN9Y5N8"/>